<evidence type="ECO:0000259" key="8">
    <source>
        <dbReference type="Pfam" id="PF01182"/>
    </source>
</evidence>
<comment type="caution">
    <text evidence="9">The sequence shown here is derived from an EMBL/GenBank/DDBJ whole genome shotgun (WGS) entry which is preliminary data.</text>
</comment>
<dbReference type="InterPro" id="IPR006148">
    <property type="entry name" value="Glc/Gal-6P_isomerase"/>
</dbReference>
<evidence type="ECO:0000313" key="9">
    <source>
        <dbReference type="EMBL" id="HIW79421.1"/>
    </source>
</evidence>
<organism evidence="9 10">
    <name type="scientific">Candidatus Bilophila faecipullorum</name>
    <dbReference type="NCBI Taxonomy" id="2838482"/>
    <lineage>
        <taxon>Bacteria</taxon>
        <taxon>Pseudomonadati</taxon>
        <taxon>Thermodesulfobacteriota</taxon>
        <taxon>Desulfovibrionia</taxon>
        <taxon>Desulfovibrionales</taxon>
        <taxon>Desulfovibrionaceae</taxon>
        <taxon>Bilophila</taxon>
    </lineage>
</organism>
<sequence>MLHKSPDADSRSLNGLRLFLHVEADVEGAARRAAEIVAARCAEAVARRGVFTLALSGGSTPLPLFRLLRTQAWQDRVDWAHTRVFWVDERCVPADDPASNYGVANRELLAHVPAAAIFPMDCLSDPGEAAVAYEETLRQHVPAENGGPRLDCALLGMGADGHTASLFPGSPLLQPEALSSGRLTGAAVAEGMEPKPESRRITLTLPMLNASRCCLFLGTGAEKGPRLRQALDLLAPAELPVQRVRPVAGDLVWVTDEAACATVAGV</sequence>
<dbReference type="PANTHER" id="PTHR11054:SF0">
    <property type="entry name" value="6-PHOSPHOGLUCONOLACTONASE"/>
    <property type="match status" value="1"/>
</dbReference>
<name>A0A9D1R3G5_9BACT</name>
<protein>
    <recommendedName>
        <fullName evidence="6 7">6-phosphogluconolactonase</fullName>
        <shortName evidence="7">6PGL</shortName>
        <ecNumber evidence="5 7">3.1.1.31</ecNumber>
    </recommendedName>
</protein>
<dbReference type="AlphaFoldDB" id="A0A9D1R3G5"/>
<dbReference type="Pfam" id="PF01182">
    <property type="entry name" value="Glucosamine_iso"/>
    <property type="match status" value="1"/>
</dbReference>
<dbReference type="Gene3D" id="3.40.50.1360">
    <property type="match status" value="1"/>
</dbReference>
<evidence type="ECO:0000256" key="7">
    <source>
        <dbReference type="RuleBase" id="RU365095"/>
    </source>
</evidence>
<dbReference type="GO" id="GO:0006098">
    <property type="term" value="P:pentose-phosphate shunt"/>
    <property type="evidence" value="ECO:0007669"/>
    <property type="project" value="InterPro"/>
</dbReference>
<comment type="similarity">
    <text evidence="4 7">Belongs to the glucosamine/galactosamine-6-phosphate isomerase family. 6-phosphogluconolactonase subfamily.</text>
</comment>
<evidence type="ECO:0000313" key="10">
    <source>
        <dbReference type="Proteomes" id="UP000824264"/>
    </source>
</evidence>
<dbReference type="PANTHER" id="PTHR11054">
    <property type="entry name" value="6-PHOSPHOGLUCONOLACTONASE"/>
    <property type="match status" value="1"/>
</dbReference>
<dbReference type="CDD" id="cd01400">
    <property type="entry name" value="6PGL"/>
    <property type="match status" value="1"/>
</dbReference>
<accession>A0A9D1R3G5</accession>
<dbReference type="GO" id="GO:0005975">
    <property type="term" value="P:carbohydrate metabolic process"/>
    <property type="evidence" value="ECO:0007669"/>
    <property type="project" value="UniProtKB-UniRule"/>
</dbReference>
<evidence type="ECO:0000256" key="2">
    <source>
        <dbReference type="ARBA" id="ARBA00002681"/>
    </source>
</evidence>
<dbReference type="InterPro" id="IPR037171">
    <property type="entry name" value="NagB/RpiA_transferase-like"/>
</dbReference>
<proteinExistence type="inferred from homology"/>
<evidence type="ECO:0000256" key="5">
    <source>
        <dbReference type="ARBA" id="ARBA00013198"/>
    </source>
</evidence>
<evidence type="ECO:0000256" key="3">
    <source>
        <dbReference type="ARBA" id="ARBA00004961"/>
    </source>
</evidence>
<evidence type="ECO:0000256" key="1">
    <source>
        <dbReference type="ARBA" id="ARBA00000832"/>
    </source>
</evidence>
<dbReference type="EMBL" id="DXGI01000368">
    <property type="protein sequence ID" value="HIW79421.1"/>
    <property type="molecule type" value="Genomic_DNA"/>
</dbReference>
<dbReference type="EC" id="3.1.1.31" evidence="5 7"/>
<reference evidence="9" key="1">
    <citation type="journal article" date="2021" name="PeerJ">
        <title>Extensive microbial diversity within the chicken gut microbiome revealed by metagenomics and culture.</title>
        <authorList>
            <person name="Gilroy R."/>
            <person name="Ravi A."/>
            <person name="Getino M."/>
            <person name="Pursley I."/>
            <person name="Horton D.L."/>
            <person name="Alikhan N.F."/>
            <person name="Baker D."/>
            <person name="Gharbi K."/>
            <person name="Hall N."/>
            <person name="Watson M."/>
            <person name="Adriaenssens E.M."/>
            <person name="Foster-Nyarko E."/>
            <person name="Jarju S."/>
            <person name="Secka A."/>
            <person name="Antonio M."/>
            <person name="Oren A."/>
            <person name="Chaudhuri R.R."/>
            <person name="La Ragione R."/>
            <person name="Hildebrand F."/>
            <person name="Pallen M.J."/>
        </authorList>
    </citation>
    <scope>NUCLEOTIDE SEQUENCE</scope>
    <source>
        <strain evidence="9">ChiSxjej5B17-1746</strain>
    </source>
</reference>
<evidence type="ECO:0000256" key="4">
    <source>
        <dbReference type="ARBA" id="ARBA00010662"/>
    </source>
</evidence>
<reference evidence="9" key="2">
    <citation type="submission" date="2021-04" db="EMBL/GenBank/DDBJ databases">
        <authorList>
            <person name="Gilroy R."/>
        </authorList>
    </citation>
    <scope>NUCLEOTIDE SEQUENCE</scope>
    <source>
        <strain evidence="9">ChiSxjej5B17-1746</strain>
    </source>
</reference>
<dbReference type="InterPro" id="IPR005900">
    <property type="entry name" value="6-phosphogluconolactonase_DevB"/>
</dbReference>
<comment type="pathway">
    <text evidence="3 7">Carbohydrate degradation; pentose phosphate pathway; D-ribulose 5-phosphate from D-glucose 6-phosphate (oxidative stage): step 2/3.</text>
</comment>
<gene>
    <name evidence="7 9" type="primary">pgl</name>
    <name evidence="9" type="ORF">H9874_09815</name>
</gene>
<dbReference type="NCBIfam" id="TIGR01198">
    <property type="entry name" value="pgl"/>
    <property type="match status" value="1"/>
</dbReference>
<dbReference type="SUPFAM" id="SSF100950">
    <property type="entry name" value="NagB/RpiA/CoA transferase-like"/>
    <property type="match status" value="1"/>
</dbReference>
<dbReference type="InterPro" id="IPR039104">
    <property type="entry name" value="6PGL"/>
</dbReference>
<evidence type="ECO:0000256" key="6">
    <source>
        <dbReference type="ARBA" id="ARBA00020337"/>
    </source>
</evidence>
<feature type="domain" description="Glucosamine/galactosamine-6-phosphate isomerase" evidence="8">
    <location>
        <begin position="26"/>
        <end position="253"/>
    </location>
</feature>
<dbReference type="GO" id="GO:0017057">
    <property type="term" value="F:6-phosphogluconolactonase activity"/>
    <property type="evidence" value="ECO:0007669"/>
    <property type="project" value="UniProtKB-UniRule"/>
</dbReference>
<dbReference type="Proteomes" id="UP000824264">
    <property type="component" value="Unassembled WGS sequence"/>
</dbReference>
<comment type="function">
    <text evidence="2 7">Hydrolysis of 6-phosphogluconolactone to 6-phosphogluconate.</text>
</comment>
<comment type="catalytic activity">
    <reaction evidence="1 7">
        <text>6-phospho-D-glucono-1,5-lactone + H2O = 6-phospho-D-gluconate + H(+)</text>
        <dbReference type="Rhea" id="RHEA:12556"/>
        <dbReference type="ChEBI" id="CHEBI:15377"/>
        <dbReference type="ChEBI" id="CHEBI:15378"/>
        <dbReference type="ChEBI" id="CHEBI:57955"/>
        <dbReference type="ChEBI" id="CHEBI:58759"/>
        <dbReference type="EC" id="3.1.1.31"/>
    </reaction>
</comment>
<keyword evidence="7 9" id="KW-0378">Hydrolase</keyword>